<accession>A0ABP0E6K3</accession>
<comment type="similarity">
    <text evidence="1">Belongs to the IFRD family.</text>
</comment>
<dbReference type="InterPro" id="IPR007701">
    <property type="entry name" value="Interferon-rel_develop_reg_N"/>
</dbReference>
<name>A0ABP0E6K3_9PEZI</name>
<dbReference type="InterPro" id="IPR039777">
    <property type="entry name" value="IFRD"/>
</dbReference>
<feature type="compositionally biased region" description="Acidic residues" evidence="2">
    <location>
        <begin position="304"/>
        <end position="318"/>
    </location>
</feature>
<dbReference type="PANTHER" id="PTHR12354:SF1">
    <property type="entry name" value="INTERFERON-RELATED DEVELOPMENTAL REGULATOR 1"/>
    <property type="match status" value="1"/>
</dbReference>
<dbReference type="InterPro" id="IPR016024">
    <property type="entry name" value="ARM-type_fold"/>
</dbReference>
<feature type="compositionally biased region" description="Acidic residues" evidence="2">
    <location>
        <begin position="84"/>
        <end position="107"/>
    </location>
</feature>
<reference evidence="4 5" key="1">
    <citation type="submission" date="2024-01" db="EMBL/GenBank/DDBJ databases">
        <authorList>
            <person name="Allen C."/>
            <person name="Tagirdzhanova G."/>
        </authorList>
    </citation>
    <scope>NUCLEOTIDE SEQUENCE [LARGE SCALE GENOMIC DNA]</scope>
    <source>
        <strain evidence="4 5">CBS 573.63</strain>
    </source>
</reference>
<dbReference type="PANTHER" id="PTHR12354">
    <property type="entry name" value="INTERFERON-RELATED DEVELOPMENTAL REGULATOR"/>
    <property type="match status" value="1"/>
</dbReference>
<dbReference type="Proteomes" id="UP001642501">
    <property type="component" value="Unassembled WGS sequence"/>
</dbReference>
<evidence type="ECO:0000259" key="3">
    <source>
        <dbReference type="Pfam" id="PF05004"/>
    </source>
</evidence>
<protein>
    <recommendedName>
        <fullName evidence="3">Interferon-related developmental regulator N-terminal domain-containing protein</fullName>
    </recommendedName>
</protein>
<comment type="caution">
    <text evidence="4">The sequence shown here is derived from an EMBL/GenBank/DDBJ whole genome shotgun (WGS) entry which is preliminary data.</text>
</comment>
<dbReference type="EMBL" id="CAWUOM010000198">
    <property type="protein sequence ID" value="CAK7275056.1"/>
    <property type="molecule type" value="Genomic_DNA"/>
</dbReference>
<evidence type="ECO:0000313" key="4">
    <source>
        <dbReference type="EMBL" id="CAK7275056.1"/>
    </source>
</evidence>
<keyword evidence="5" id="KW-1185">Reference proteome</keyword>
<evidence type="ECO:0000256" key="1">
    <source>
        <dbReference type="ARBA" id="ARBA00008828"/>
    </source>
</evidence>
<sequence>MHDMRKKALAESLKTTSRKARRRPESLAGSNNSSRPSTVNSRAGSRYASGDDESGLSSAVDNLRLAGHSPKRTARIKPSVNEPDGADSSDSDDSEDDDDDDEMEELSDTELANNALLWQSNFNNVIATLEDRKHANQDERTHALKKYERLLRAIYSSQAIASALPSIMEQLIKSIRKGNSGPGGEKQLALDSLSLTVLSCASDLDAISTYEQGFPLAKRIVQDPDVEDTDKVVALQTMTILVIVGSGMASTAYELLNYLLKIVESDGDSISAPDSGPVVTAAIQMWTFVSSFLLPQEPQPGEGNSDDGDEADIEDNDMDAYSSDSEDSRRGNGARRRRFAVLDSEDEENSASSDFDLDVDDSEEGYFELQGQRALNAFIDQLDSTDYGVQTSSAVAIALIYEASRKQEEITGRPLELQQDPAAVADLLKGPETVRSVKSTKRQDRRETKQAFRQVIISLEHGSGPDYHPQALRSGRAAGHKSGRPVSSRFLGDQDESTQAVEEETFIDETAYRRRLVIGDKAMPITTWAVAVRVDTLRALLGSGMPVHLLLNTKVRNYVQAKRLRRIAVSKVKEKAKTKRAKEKRKSKSGKQRKE</sequence>
<feature type="domain" description="Interferon-related developmental regulator N-terminal" evidence="3">
    <location>
        <begin position="90"/>
        <end position="460"/>
    </location>
</feature>
<dbReference type="SUPFAM" id="SSF48371">
    <property type="entry name" value="ARM repeat"/>
    <property type="match status" value="1"/>
</dbReference>
<organism evidence="4 5">
    <name type="scientific">Sporothrix epigloea</name>
    <dbReference type="NCBI Taxonomy" id="1892477"/>
    <lineage>
        <taxon>Eukaryota</taxon>
        <taxon>Fungi</taxon>
        <taxon>Dikarya</taxon>
        <taxon>Ascomycota</taxon>
        <taxon>Pezizomycotina</taxon>
        <taxon>Sordariomycetes</taxon>
        <taxon>Sordariomycetidae</taxon>
        <taxon>Ophiostomatales</taxon>
        <taxon>Ophiostomataceae</taxon>
        <taxon>Sporothrix</taxon>
    </lineage>
</organism>
<feature type="region of interest" description="Disordered" evidence="2">
    <location>
        <begin position="1"/>
        <end position="107"/>
    </location>
</feature>
<feature type="region of interest" description="Disordered" evidence="2">
    <location>
        <begin position="474"/>
        <end position="495"/>
    </location>
</feature>
<feature type="region of interest" description="Disordered" evidence="2">
    <location>
        <begin position="570"/>
        <end position="595"/>
    </location>
</feature>
<dbReference type="Pfam" id="PF05004">
    <property type="entry name" value="IFRD"/>
    <property type="match status" value="1"/>
</dbReference>
<proteinExistence type="inferred from homology"/>
<gene>
    <name evidence="4" type="ORF">SEPCBS57363_006483</name>
</gene>
<evidence type="ECO:0000313" key="5">
    <source>
        <dbReference type="Proteomes" id="UP001642501"/>
    </source>
</evidence>
<feature type="compositionally biased region" description="Polar residues" evidence="2">
    <location>
        <begin position="28"/>
        <end position="43"/>
    </location>
</feature>
<feature type="region of interest" description="Disordered" evidence="2">
    <location>
        <begin position="295"/>
        <end position="335"/>
    </location>
</feature>
<evidence type="ECO:0000256" key="2">
    <source>
        <dbReference type="SAM" id="MobiDB-lite"/>
    </source>
</evidence>